<sequence length="69" mass="7881">MMQAVVYEPRPLHDSKSQLNHAHCRGVGGEDTLTQICSERRRMFRGRHNGFFGITASQCTYPAVQFQRA</sequence>
<name>A0A8T0HEX4_CERPU</name>
<keyword evidence="2" id="KW-1185">Reference proteome</keyword>
<protein>
    <submittedName>
        <fullName evidence="1">Uncharacterized protein</fullName>
    </submittedName>
</protein>
<proteinExistence type="predicted"/>
<gene>
    <name evidence="1" type="ORF">KC19_6G155400</name>
</gene>
<dbReference type="AlphaFoldDB" id="A0A8T0HEX4"/>
<comment type="caution">
    <text evidence="1">The sequence shown here is derived from an EMBL/GenBank/DDBJ whole genome shotgun (WGS) entry which is preliminary data.</text>
</comment>
<accession>A0A8T0HEX4</accession>
<reference evidence="1 2" key="1">
    <citation type="submission" date="2020-06" db="EMBL/GenBank/DDBJ databases">
        <title>WGS assembly of Ceratodon purpureus strain R40.</title>
        <authorList>
            <person name="Carey S.B."/>
            <person name="Jenkins J."/>
            <person name="Shu S."/>
            <person name="Lovell J.T."/>
            <person name="Sreedasyam A."/>
            <person name="Maumus F."/>
            <person name="Tiley G.P."/>
            <person name="Fernandez-Pozo N."/>
            <person name="Barry K."/>
            <person name="Chen C."/>
            <person name="Wang M."/>
            <person name="Lipzen A."/>
            <person name="Daum C."/>
            <person name="Saski C.A."/>
            <person name="Payton A.C."/>
            <person name="Mcbreen J.C."/>
            <person name="Conrad R.E."/>
            <person name="Kollar L.M."/>
            <person name="Olsson S."/>
            <person name="Huttunen S."/>
            <person name="Landis J.B."/>
            <person name="Wickett N.J."/>
            <person name="Johnson M.G."/>
            <person name="Rensing S.A."/>
            <person name="Grimwood J."/>
            <person name="Schmutz J."/>
            <person name="Mcdaniel S.F."/>
        </authorList>
    </citation>
    <scope>NUCLEOTIDE SEQUENCE [LARGE SCALE GENOMIC DNA]</scope>
    <source>
        <strain evidence="1 2">R40</strain>
    </source>
</reference>
<organism evidence="1 2">
    <name type="scientific">Ceratodon purpureus</name>
    <name type="common">Fire moss</name>
    <name type="synonym">Dicranum purpureum</name>
    <dbReference type="NCBI Taxonomy" id="3225"/>
    <lineage>
        <taxon>Eukaryota</taxon>
        <taxon>Viridiplantae</taxon>
        <taxon>Streptophyta</taxon>
        <taxon>Embryophyta</taxon>
        <taxon>Bryophyta</taxon>
        <taxon>Bryophytina</taxon>
        <taxon>Bryopsida</taxon>
        <taxon>Dicranidae</taxon>
        <taxon>Pseudoditrichales</taxon>
        <taxon>Ditrichaceae</taxon>
        <taxon>Ceratodon</taxon>
    </lineage>
</organism>
<dbReference type="EMBL" id="CM026427">
    <property type="protein sequence ID" value="KAG0570346.1"/>
    <property type="molecule type" value="Genomic_DNA"/>
</dbReference>
<evidence type="ECO:0000313" key="2">
    <source>
        <dbReference type="Proteomes" id="UP000822688"/>
    </source>
</evidence>
<evidence type="ECO:0000313" key="1">
    <source>
        <dbReference type="EMBL" id="KAG0570346.1"/>
    </source>
</evidence>
<dbReference type="Proteomes" id="UP000822688">
    <property type="component" value="Chromosome 6"/>
</dbReference>